<protein>
    <submittedName>
        <fullName evidence="1">Uncharacterized protein</fullName>
    </submittedName>
</protein>
<reference evidence="1 2" key="1">
    <citation type="submission" date="2018-06" db="EMBL/GenBank/DDBJ databases">
        <title>Extensive metabolic versatility and redundancy in microbially diverse, dynamic hydrothermal sediments.</title>
        <authorList>
            <person name="Dombrowski N."/>
            <person name="Teske A."/>
            <person name="Baker B.J."/>
        </authorList>
    </citation>
    <scope>NUCLEOTIDE SEQUENCE [LARGE SCALE GENOMIC DNA]</scope>
    <source>
        <strain evidence="1">B9_G13</strain>
    </source>
</reference>
<evidence type="ECO:0000313" key="1">
    <source>
        <dbReference type="EMBL" id="RLG70282.1"/>
    </source>
</evidence>
<evidence type="ECO:0000313" key="2">
    <source>
        <dbReference type="Proteomes" id="UP000277633"/>
    </source>
</evidence>
<accession>A0A497JIB3</accession>
<organism evidence="1 2">
    <name type="scientific">Candidatus Iainarchaeum sp</name>
    <dbReference type="NCBI Taxonomy" id="3101447"/>
    <lineage>
        <taxon>Archaea</taxon>
        <taxon>Candidatus Iainarchaeota</taxon>
        <taxon>Candidatus Iainarchaeia</taxon>
        <taxon>Candidatus Iainarchaeales</taxon>
        <taxon>Candidatus Iainarchaeaceae</taxon>
        <taxon>Candidatus Iainarchaeum</taxon>
    </lineage>
</organism>
<dbReference type="EMBL" id="QMWO01000011">
    <property type="protein sequence ID" value="RLG70282.1"/>
    <property type="molecule type" value="Genomic_DNA"/>
</dbReference>
<dbReference type="Proteomes" id="UP000277633">
    <property type="component" value="Unassembled WGS sequence"/>
</dbReference>
<dbReference type="AlphaFoldDB" id="A0A497JIB3"/>
<sequence>MNRPFRKLSAGNVQVAIWQNEGKNNEFYTVTVSRRFKDKNSEWQSSNSLRLNDIPKAIVALQEAYKSLVLKEQANELSNESLADVIE</sequence>
<gene>
    <name evidence="1" type="ORF">DRO07_00540</name>
</gene>
<name>A0A497JIB3_9ARCH</name>
<proteinExistence type="predicted"/>
<comment type="caution">
    <text evidence="1">The sequence shown here is derived from an EMBL/GenBank/DDBJ whole genome shotgun (WGS) entry which is preliminary data.</text>
</comment>